<organism evidence="1">
    <name type="scientific">Aegilops tauschii</name>
    <name type="common">Tausch's goatgrass</name>
    <name type="synonym">Aegilops squarrosa</name>
    <dbReference type="NCBI Taxonomy" id="37682"/>
    <lineage>
        <taxon>Eukaryota</taxon>
        <taxon>Viridiplantae</taxon>
        <taxon>Streptophyta</taxon>
        <taxon>Embryophyta</taxon>
        <taxon>Tracheophyta</taxon>
        <taxon>Spermatophyta</taxon>
        <taxon>Magnoliopsida</taxon>
        <taxon>Liliopsida</taxon>
        <taxon>Poales</taxon>
        <taxon>Poaceae</taxon>
        <taxon>BOP clade</taxon>
        <taxon>Pooideae</taxon>
        <taxon>Triticodae</taxon>
        <taxon>Triticeae</taxon>
        <taxon>Triticinae</taxon>
        <taxon>Aegilops</taxon>
    </lineage>
</organism>
<protein>
    <submittedName>
        <fullName evidence="1">Uncharacterized protein</fullName>
    </submittedName>
</protein>
<accession>N1R2Q8</accession>
<sequence>MEERDDVPSSAFIHGDDDEMVEHGIFPSTTAEVEDVVMVQQKLGSKMEIGCVQIQEVAGVAALKNLMKKNWKKYGGAGKKLRRFH</sequence>
<dbReference type="EnsemblPlants" id="EMT13824">
    <property type="protein sequence ID" value="EMT13824"/>
    <property type="gene ID" value="F775_42443"/>
</dbReference>
<dbReference type="AlphaFoldDB" id="N1R2Q8"/>
<proteinExistence type="predicted"/>
<evidence type="ECO:0000313" key="1">
    <source>
        <dbReference type="EnsemblPlants" id="EMT13824"/>
    </source>
</evidence>
<name>N1R2Q8_AEGTA</name>
<reference evidence="1" key="1">
    <citation type="submission" date="2015-06" db="UniProtKB">
        <authorList>
            <consortium name="EnsemblPlants"/>
        </authorList>
    </citation>
    <scope>IDENTIFICATION</scope>
</reference>